<comment type="caution">
    <text evidence="2">The sequence shown here is derived from an EMBL/GenBank/DDBJ whole genome shotgun (WGS) entry which is preliminary data.</text>
</comment>
<feature type="region of interest" description="Disordered" evidence="1">
    <location>
        <begin position="216"/>
        <end position="239"/>
    </location>
</feature>
<dbReference type="PANTHER" id="PTHR37516:SF2">
    <property type="match status" value="1"/>
</dbReference>
<dbReference type="GO" id="GO:0005886">
    <property type="term" value="C:plasma membrane"/>
    <property type="evidence" value="ECO:0007669"/>
    <property type="project" value="TreeGrafter"/>
</dbReference>
<feature type="compositionally biased region" description="Polar residues" evidence="1">
    <location>
        <begin position="398"/>
        <end position="408"/>
    </location>
</feature>
<dbReference type="GO" id="GO:1904515">
    <property type="term" value="P:positive regulation of TORC2 signaling"/>
    <property type="evidence" value="ECO:0007669"/>
    <property type="project" value="TreeGrafter"/>
</dbReference>
<protein>
    <recommendedName>
        <fullName evidence="4">Armadillo-like helical domain-containing protein</fullName>
    </recommendedName>
</protein>
<evidence type="ECO:0000313" key="2">
    <source>
        <dbReference type="EMBL" id="KAF2070855.1"/>
    </source>
</evidence>
<keyword evidence="3" id="KW-1185">Reference proteome</keyword>
<feature type="compositionally biased region" description="Polar residues" evidence="1">
    <location>
        <begin position="315"/>
        <end position="330"/>
    </location>
</feature>
<gene>
    <name evidence="2" type="ORF">CYY_007826</name>
</gene>
<dbReference type="GO" id="GO:0046579">
    <property type="term" value="P:positive regulation of Ras protein signal transduction"/>
    <property type="evidence" value="ECO:0007669"/>
    <property type="project" value="TreeGrafter"/>
</dbReference>
<dbReference type="SUPFAM" id="SSF48371">
    <property type="entry name" value="ARM repeat"/>
    <property type="match status" value="1"/>
</dbReference>
<reference evidence="2" key="1">
    <citation type="submission" date="2020-01" db="EMBL/GenBank/DDBJ databases">
        <title>Development of genomics and gene disruption for Polysphondylium violaceum indicates a role for the polyketide synthase stlB in stalk morphogenesis.</title>
        <authorList>
            <person name="Narita B."/>
            <person name="Kawabe Y."/>
            <person name="Kin K."/>
            <person name="Saito T."/>
            <person name="Gibbs R."/>
            <person name="Kuspa A."/>
            <person name="Muzny D."/>
            <person name="Queller D."/>
            <person name="Richards S."/>
            <person name="Strassman J."/>
            <person name="Sucgang R."/>
            <person name="Worley K."/>
            <person name="Schaap P."/>
        </authorList>
    </citation>
    <scope>NUCLEOTIDE SEQUENCE</scope>
    <source>
        <strain evidence="2">QSvi11</strain>
    </source>
</reference>
<dbReference type="InterPro" id="IPR016024">
    <property type="entry name" value="ARM-type_fold"/>
</dbReference>
<feature type="region of interest" description="Disordered" evidence="1">
    <location>
        <begin position="1"/>
        <end position="21"/>
    </location>
</feature>
<name>A0A8J4PMX0_9MYCE</name>
<feature type="compositionally biased region" description="Low complexity" evidence="1">
    <location>
        <begin position="111"/>
        <end position="126"/>
    </location>
</feature>
<sequence>MSSNDNNKGTHRRIGINGRSKSTVSLFQINFDGPSKTLKTPQQKPYQIPSKKPEDFLTKVRDRESTGQPVYLGNDGTFYDINYVPVFKHKLPDKNSNSNSATTSPRIESTDSNNDSSNNNIDNNDSQLVDDIEDLQERLFHLYNSIPQIDEFENFFDYEQAFLGWKFAVDTIFKDSVNFEIRLPLITGRSYYRPKVSDFQKLRENSTFDYRPSVSSFSIENDSDEKSDPLNSEVDDDPIRDSAEYDLNLIKDLENASEPWDSLLVPQEPQPADYDTFEDYDDALVRWAAICSTLSFFPPHASQLRDLIPIQSISESQLNQESPETTNKYNQNEKESPNNLGRLQLSCIIKSGIKEMNFLHANNTLPTCNLILEKERLEAEKKKEAEEQKLKQQQLQQNSRQTYSPKLQMQPSIKISDETKSNVQSFVNTMLQKRLTNMSNHKSYTSPHIATIHGTFPLPLLTTSQKPTMCFKNDHLRRLDLGLKQIQDHFDCPSRIGGVSVDFEVPNHDVSFEFDRLFSDPAYQGIVMNQLRSLRTEDRYNYLYSWYHPLVPPEEHQKHKEEIDFIIMSQHRITKDKIGIQNISDILYGDMYLDKFSDLLDSSFSEDFDGGKSYATVITKCVTPENIHELLSLLENSKSPLFQAKMSFLIMNFFSGNKGSSILEKLIQDKDVKNLSTLTNSFDFLSEAPVELFPWSEETNQLVKQVLGDSIETLWKLIFIYYYLNVIGRVLEIHVHLYFSKSVINQSKVSITHSIASLLQQNTPNILDKIFTGISHRSSTVSSFCLFILLQLMHNQEGLAVHNCLKAENSNLFGRIKRLCDSKLKHVQFSSRRLFSVLGKAPWVDFAYKEYNKDLEACAGVNDFIGSDEKRPSQLFLELLLEFFTTSLDRTWEAATASLPITNTVSTPTTPPLSPVGSPPISMVSPGTSQPMITIGIKNKFSFVLDGVFFHYLLAYFFKNSKVANYQMYVITSLLAKLSKTHWRLGNINVTHNVKTSQKKWGQQNLYLSPLDIRNMSSKINDPVSDGRYSYLIKTNMLCTLRHLFKCYPAYEIIKKEDDFYSRLLSYCKDGTSSDFNKEAWRLLYQLMRYHTGTLEILSKDILSNFLELVGTSSHITVITSGLHYITKMFNIFEIESKSMKRNKADLKIIEKEMKTLNALFISKSLFIKIHMIYKKFTTRSAKEDPVYGLAFIELAKFYNTMYSPHCSKLFKATIKKPEYKDGLTKIFNMFSHPASDGEQSSSEGQGGGNIGKSSSRMDNSTGCSSPSPSTASPVSSPTPSNTNPPSKGKGDVLRGLFGSFKSPLLSSSK</sequence>
<dbReference type="OrthoDB" id="17150at2759"/>
<feature type="compositionally biased region" description="Low complexity" evidence="1">
    <location>
        <begin position="1252"/>
        <end position="1287"/>
    </location>
</feature>
<feature type="region of interest" description="Disordered" evidence="1">
    <location>
        <begin position="315"/>
        <end position="337"/>
    </location>
</feature>
<organism evidence="2 3">
    <name type="scientific">Polysphondylium violaceum</name>
    <dbReference type="NCBI Taxonomy" id="133409"/>
    <lineage>
        <taxon>Eukaryota</taxon>
        <taxon>Amoebozoa</taxon>
        <taxon>Evosea</taxon>
        <taxon>Eumycetozoa</taxon>
        <taxon>Dictyostelia</taxon>
        <taxon>Dictyosteliales</taxon>
        <taxon>Dictyosteliaceae</taxon>
        <taxon>Polysphondylium</taxon>
    </lineage>
</organism>
<dbReference type="GO" id="GO:0005829">
    <property type="term" value="C:cytosol"/>
    <property type="evidence" value="ECO:0007669"/>
    <property type="project" value="TreeGrafter"/>
</dbReference>
<accession>A0A8J4PMX0</accession>
<dbReference type="PANTHER" id="PTHR37516">
    <property type="entry name" value="SCA1 COMPLEX SCAFFOLD PROTEIN SCAA"/>
    <property type="match status" value="1"/>
</dbReference>
<feature type="compositionally biased region" description="Polar residues" evidence="1">
    <location>
        <begin position="94"/>
        <end position="107"/>
    </location>
</feature>
<evidence type="ECO:0008006" key="4">
    <source>
        <dbReference type="Google" id="ProtNLM"/>
    </source>
</evidence>
<feature type="region of interest" description="Disordered" evidence="1">
    <location>
        <begin position="1234"/>
        <end position="1310"/>
    </location>
</feature>
<evidence type="ECO:0000256" key="1">
    <source>
        <dbReference type="SAM" id="MobiDB-lite"/>
    </source>
</evidence>
<dbReference type="InterPro" id="IPR037474">
    <property type="entry name" value="ScaA"/>
</dbReference>
<dbReference type="Proteomes" id="UP000695562">
    <property type="component" value="Unassembled WGS sequence"/>
</dbReference>
<dbReference type="EMBL" id="AJWJ01000439">
    <property type="protein sequence ID" value="KAF2070855.1"/>
    <property type="molecule type" value="Genomic_DNA"/>
</dbReference>
<feature type="region of interest" description="Disordered" evidence="1">
    <location>
        <begin position="33"/>
        <end position="57"/>
    </location>
</feature>
<feature type="region of interest" description="Disordered" evidence="1">
    <location>
        <begin position="383"/>
        <end position="408"/>
    </location>
</feature>
<proteinExistence type="predicted"/>
<evidence type="ECO:0000313" key="3">
    <source>
        <dbReference type="Proteomes" id="UP000695562"/>
    </source>
</evidence>
<feature type="region of interest" description="Disordered" evidence="1">
    <location>
        <begin position="92"/>
        <end position="126"/>
    </location>
</feature>